<organism evidence="1">
    <name type="scientific">Capitella teleta</name>
    <name type="common">Polychaete worm</name>
    <dbReference type="NCBI Taxonomy" id="283909"/>
    <lineage>
        <taxon>Eukaryota</taxon>
        <taxon>Metazoa</taxon>
        <taxon>Spiralia</taxon>
        <taxon>Lophotrochozoa</taxon>
        <taxon>Annelida</taxon>
        <taxon>Polychaeta</taxon>
        <taxon>Sedentaria</taxon>
        <taxon>Scolecida</taxon>
        <taxon>Capitellidae</taxon>
        <taxon>Capitella</taxon>
    </lineage>
</organism>
<dbReference type="EnsemblMetazoa" id="CapteT225167">
    <property type="protein sequence ID" value="CapteP225167"/>
    <property type="gene ID" value="CapteG225167"/>
</dbReference>
<reference evidence="2" key="3">
    <citation type="submission" date="2015-06" db="UniProtKB">
        <authorList>
            <consortium name="EnsemblMetazoa"/>
        </authorList>
    </citation>
    <scope>IDENTIFICATION</scope>
</reference>
<name>R7T6B0_CAPTE</name>
<keyword evidence="3" id="KW-1185">Reference proteome</keyword>
<gene>
    <name evidence="1" type="ORF">CAPTEDRAFT_225167</name>
</gene>
<evidence type="ECO:0000313" key="2">
    <source>
        <dbReference type="EnsemblMetazoa" id="CapteP225167"/>
    </source>
</evidence>
<sequence length="378" mass="43912">MAFNTFSTKAMSFPQESRLEKFIKDFVRKKTAEQVDLNLKENRISVADIRKKKCILLAKFWANVFQHENNYPISSYEYRKNVDDDLLKVTVDKTDIVIDMKTGELVMKGEFVYDWFDQNFWRVLETCDAEFAKGWTYEASEVTTVTVSKEATPLNDYTTDIEKFQLGVSYHGEKKQESLEAKIQSLILPDFRELYFDMVFWSDAKIDGELESLAIGSLKDGFSYVYPLWRSLLKRWLQEEHARVTIATPHIDVDRLSDVGRLLLLSESAKENLDCVYANINTTQKRREVLQGFPDLVKPHLEHFLFNRIVYPVKKIKCGFISCVDCKKSVARVLLTSACFSAESFGCHGNESVVYMEMSETEFDERFIQPNERQLILS</sequence>
<accession>R7T6B0</accession>
<reference evidence="1 3" key="2">
    <citation type="journal article" date="2013" name="Nature">
        <title>Insights into bilaterian evolution from three spiralian genomes.</title>
        <authorList>
            <person name="Simakov O."/>
            <person name="Marletaz F."/>
            <person name="Cho S.J."/>
            <person name="Edsinger-Gonzales E."/>
            <person name="Havlak P."/>
            <person name="Hellsten U."/>
            <person name="Kuo D.H."/>
            <person name="Larsson T."/>
            <person name="Lv J."/>
            <person name="Arendt D."/>
            <person name="Savage R."/>
            <person name="Osoegawa K."/>
            <person name="de Jong P."/>
            <person name="Grimwood J."/>
            <person name="Chapman J.A."/>
            <person name="Shapiro H."/>
            <person name="Aerts A."/>
            <person name="Otillar R.P."/>
            <person name="Terry A.Y."/>
            <person name="Boore J.L."/>
            <person name="Grigoriev I.V."/>
            <person name="Lindberg D.R."/>
            <person name="Seaver E.C."/>
            <person name="Weisblat D.A."/>
            <person name="Putnam N.H."/>
            <person name="Rokhsar D.S."/>
        </authorList>
    </citation>
    <scope>NUCLEOTIDE SEQUENCE</scope>
    <source>
        <strain evidence="1 3">I ESC-2004</strain>
    </source>
</reference>
<dbReference type="EMBL" id="KB311668">
    <property type="protein sequence ID" value="ELT88818.1"/>
    <property type="molecule type" value="Genomic_DNA"/>
</dbReference>
<dbReference type="EMBL" id="AMQN01015158">
    <property type="status" value="NOT_ANNOTATED_CDS"/>
    <property type="molecule type" value="Genomic_DNA"/>
</dbReference>
<proteinExistence type="predicted"/>
<dbReference type="OMA" id="IRYPYKK"/>
<dbReference type="OrthoDB" id="6285499at2759"/>
<dbReference type="HOGENOM" id="CLU_732052_0_0_1"/>
<dbReference type="AlphaFoldDB" id="R7T6B0"/>
<dbReference type="Proteomes" id="UP000014760">
    <property type="component" value="Unassembled WGS sequence"/>
</dbReference>
<evidence type="ECO:0000313" key="1">
    <source>
        <dbReference type="EMBL" id="ELT88818.1"/>
    </source>
</evidence>
<evidence type="ECO:0000313" key="3">
    <source>
        <dbReference type="Proteomes" id="UP000014760"/>
    </source>
</evidence>
<reference evidence="3" key="1">
    <citation type="submission" date="2012-12" db="EMBL/GenBank/DDBJ databases">
        <authorList>
            <person name="Hellsten U."/>
            <person name="Grimwood J."/>
            <person name="Chapman J.A."/>
            <person name="Shapiro H."/>
            <person name="Aerts A."/>
            <person name="Otillar R.P."/>
            <person name="Terry A.Y."/>
            <person name="Boore J.L."/>
            <person name="Simakov O."/>
            <person name="Marletaz F."/>
            <person name="Cho S.-J."/>
            <person name="Edsinger-Gonzales E."/>
            <person name="Havlak P."/>
            <person name="Kuo D.-H."/>
            <person name="Larsson T."/>
            <person name="Lv J."/>
            <person name="Arendt D."/>
            <person name="Savage R."/>
            <person name="Osoegawa K."/>
            <person name="de Jong P."/>
            <person name="Lindberg D.R."/>
            <person name="Seaver E.C."/>
            <person name="Weisblat D.A."/>
            <person name="Putnam N.H."/>
            <person name="Grigoriev I.V."/>
            <person name="Rokhsar D.S."/>
        </authorList>
    </citation>
    <scope>NUCLEOTIDE SEQUENCE</scope>
    <source>
        <strain evidence="3">I ESC-2004</strain>
    </source>
</reference>
<protein>
    <submittedName>
        <fullName evidence="1 2">Uncharacterized protein</fullName>
    </submittedName>
</protein>